<gene>
    <name evidence="3 5" type="primary">coaE</name>
    <name evidence="5" type="ORF">R6G80_02415</name>
</gene>
<dbReference type="GO" id="GO:0004140">
    <property type="term" value="F:dephospho-CoA kinase activity"/>
    <property type="evidence" value="ECO:0007669"/>
    <property type="project" value="UniProtKB-UniRule"/>
</dbReference>
<dbReference type="Proteomes" id="UP001281731">
    <property type="component" value="Unassembled WGS sequence"/>
</dbReference>
<organism evidence="5 6">
    <name type="scientific">Actinotignum urinale</name>
    <dbReference type="NCBI Taxonomy" id="190146"/>
    <lineage>
        <taxon>Bacteria</taxon>
        <taxon>Bacillati</taxon>
        <taxon>Actinomycetota</taxon>
        <taxon>Actinomycetes</taxon>
        <taxon>Actinomycetales</taxon>
        <taxon>Actinomycetaceae</taxon>
        <taxon>Actinotignum</taxon>
    </lineage>
</organism>
<evidence type="ECO:0000313" key="6">
    <source>
        <dbReference type="Proteomes" id="UP001281731"/>
    </source>
</evidence>
<dbReference type="GO" id="GO:0005524">
    <property type="term" value="F:ATP binding"/>
    <property type="evidence" value="ECO:0007669"/>
    <property type="project" value="UniProtKB-UniRule"/>
</dbReference>
<dbReference type="PROSITE" id="PS51219">
    <property type="entry name" value="DPCK"/>
    <property type="match status" value="1"/>
</dbReference>
<comment type="caution">
    <text evidence="5">The sequence shown here is derived from an EMBL/GenBank/DDBJ whole genome shotgun (WGS) entry which is preliminary data.</text>
</comment>
<dbReference type="GO" id="GO:0005737">
    <property type="term" value="C:cytoplasm"/>
    <property type="evidence" value="ECO:0007669"/>
    <property type="project" value="UniProtKB-SubCell"/>
</dbReference>
<dbReference type="CDD" id="cd02022">
    <property type="entry name" value="DPCK"/>
    <property type="match status" value="1"/>
</dbReference>
<dbReference type="NCBIfam" id="TIGR00152">
    <property type="entry name" value="dephospho-CoA kinase"/>
    <property type="match status" value="1"/>
</dbReference>
<dbReference type="PANTHER" id="PTHR10695:SF46">
    <property type="entry name" value="BIFUNCTIONAL COENZYME A SYNTHASE-RELATED"/>
    <property type="match status" value="1"/>
</dbReference>
<feature type="binding site" evidence="3">
    <location>
        <begin position="38"/>
        <end position="43"/>
    </location>
    <ligand>
        <name>ATP</name>
        <dbReference type="ChEBI" id="CHEBI:30616"/>
    </ligand>
</feature>
<dbReference type="AlphaFoldDB" id="A0AAW9HX31"/>
<protein>
    <recommendedName>
        <fullName evidence="3 4">Dephospho-CoA kinase</fullName>
        <ecNumber evidence="3 4">2.7.1.24</ecNumber>
    </recommendedName>
    <alternativeName>
        <fullName evidence="3">Dephosphocoenzyme A kinase</fullName>
    </alternativeName>
</protein>
<comment type="subcellular location">
    <subcellularLocation>
        <location evidence="3">Cytoplasm</location>
    </subcellularLocation>
</comment>
<name>A0AAW9HX31_9ACTO</name>
<dbReference type="GO" id="GO:0015937">
    <property type="term" value="P:coenzyme A biosynthetic process"/>
    <property type="evidence" value="ECO:0007669"/>
    <property type="project" value="UniProtKB-UniRule"/>
</dbReference>
<keyword evidence="2 3" id="KW-0067">ATP-binding</keyword>
<dbReference type="EMBL" id="JAWNGC010000002">
    <property type="protein sequence ID" value="MDY5154579.1"/>
    <property type="molecule type" value="Genomic_DNA"/>
</dbReference>
<evidence type="ECO:0000256" key="2">
    <source>
        <dbReference type="ARBA" id="ARBA00022840"/>
    </source>
</evidence>
<comment type="pathway">
    <text evidence="3">Cofactor biosynthesis; coenzyme A biosynthesis; CoA from (R)-pantothenate: step 5/5.</text>
</comment>
<dbReference type="InterPro" id="IPR027417">
    <property type="entry name" value="P-loop_NTPase"/>
</dbReference>
<keyword evidence="3 5" id="KW-0418">Kinase</keyword>
<dbReference type="PANTHER" id="PTHR10695">
    <property type="entry name" value="DEPHOSPHO-COA KINASE-RELATED"/>
    <property type="match status" value="1"/>
</dbReference>
<comment type="catalytic activity">
    <reaction evidence="3">
        <text>3'-dephospho-CoA + ATP = ADP + CoA + H(+)</text>
        <dbReference type="Rhea" id="RHEA:18245"/>
        <dbReference type="ChEBI" id="CHEBI:15378"/>
        <dbReference type="ChEBI" id="CHEBI:30616"/>
        <dbReference type="ChEBI" id="CHEBI:57287"/>
        <dbReference type="ChEBI" id="CHEBI:57328"/>
        <dbReference type="ChEBI" id="CHEBI:456216"/>
        <dbReference type="EC" id="2.7.1.24"/>
    </reaction>
</comment>
<dbReference type="InterPro" id="IPR001977">
    <property type="entry name" value="Depp_CoAkinase"/>
</dbReference>
<dbReference type="RefSeq" id="WP_022866346.1">
    <property type="nucleotide sequence ID" value="NZ_JAWNFT010000001.1"/>
</dbReference>
<dbReference type="Gene3D" id="3.40.50.300">
    <property type="entry name" value="P-loop containing nucleotide triphosphate hydrolases"/>
    <property type="match status" value="1"/>
</dbReference>
<dbReference type="EC" id="2.7.1.24" evidence="3 4"/>
<keyword evidence="3" id="KW-0963">Cytoplasm</keyword>
<comment type="function">
    <text evidence="3">Catalyzes the phosphorylation of the 3'-hydroxyl group of dephosphocoenzyme A to form coenzyme A.</text>
</comment>
<reference evidence="5" key="1">
    <citation type="submission" date="2023-10" db="EMBL/GenBank/DDBJ databases">
        <title>Whole Genome based description of the genera Actinobaculum and Actinotignum reveals a complex phylogenetic relationship within the species included in the genus Actinotignum.</title>
        <authorList>
            <person name="Jensen C.S."/>
            <person name="Dargis R."/>
            <person name="Kemp M."/>
            <person name="Christensen J.J."/>
        </authorList>
    </citation>
    <scope>NUCLEOTIDE SEQUENCE</scope>
    <source>
        <strain evidence="5">SLA_B511</strain>
    </source>
</reference>
<dbReference type="Pfam" id="PF01121">
    <property type="entry name" value="CoaE"/>
    <property type="match status" value="1"/>
</dbReference>
<keyword evidence="3" id="KW-0173">Coenzyme A biosynthesis</keyword>
<evidence type="ECO:0000256" key="1">
    <source>
        <dbReference type="ARBA" id="ARBA00022741"/>
    </source>
</evidence>
<accession>A0AAW9HX31</accession>
<keyword evidence="1 3" id="KW-0547">Nucleotide-binding</keyword>
<comment type="similarity">
    <text evidence="3">Belongs to the CoaE family.</text>
</comment>
<evidence type="ECO:0000256" key="4">
    <source>
        <dbReference type="NCBIfam" id="TIGR00152"/>
    </source>
</evidence>
<keyword evidence="3 5" id="KW-0808">Transferase</keyword>
<evidence type="ECO:0000313" key="5">
    <source>
        <dbReference type="EMBL" id="MDY5154579.1"/>
    </source>
</evidence>
<evidence type="ECO:0000256" key="3">
    <source>
        <dbReference type="HAMAP-Rule" id="MF_00376"/>
    </source>
</evidence>
<dbReference type="SUPFAM" id="SSF52540">
    <property type="entry name" value="P-loop containing nucleoside triphosphate hydrolases"/>
    <property type="match status" value="1"/>
</dbReference>
<dbReference type="HAMAP" id="MF_00376">
    <property type="entry name" value="Dephospho_CoA_kinase"/>
    <property type="match status" value="1"/>
</dbReference>
<sequence length="220" mass="24504">MSTDPVTFTSGKAHATLLHPWHAPDNRALWVGLSGGIGAGKSTVAQFFVERGAVVADADTISREIVEPGGEGLLAITPYFPEAIRDNGTLDRAYLAHTVFSQPEQRELLESLLHPIIRRKAEEILRTAQPGELAVYDIPLLLETHSQSMFDCIVMIGAPMRERIARLTGNRCISEQSARARIEAQVDDEERKRVANWWIWNAGTSSDLNHILSKMYQNLF</sequence>
<proteinExistence type="inferred from homology"/>